<dbReference type="Gene3D" id="3.30.450.90">
    <property type="match status" value="1"/>
</dbReference>
<evidence type="ECO:0000256" key="2">
    <source>
        <dbReference type="SAM" id="MobiDB-lite"/>
    </source>
</evidence>
<comment type="similarity">
    <text evidence="1">Belongs to the GSP E family.</text>
</comment>
<keyword evidence="5" id="KW-1185">Reference proteome</keyword>
<feature type="domain" description="Bacterial type II secretion system protein E" evidence="3">
    <location>
        <begin position="80"/>
        <end position="272"/>
    </location>
</feature>
<dbReference type="RefSeq" id="WP_034434404.1">
    <property type="nucleotide sequence ID" value="NZ_CBTK010000246.1"/>
</dbReference>
<dbReference type="SUPFAM" id="SSF52540">
    <property type="entry name" value="P-loop containing nucleoside triphosphate hydrolases"/>
    <property type="match status" value="1"/>
</dbReference>
<dbReference type="EMBL" id="CBTK010000246">
    <property type="protein sequence ID" value="CDH46023.1"/>
    <property type="molecule type" value="Genomic_DNA"/>
</dbReference>
<evidence type="ECO:0000313" key="4">
    <source>
        <dbReference type="EMBL" id="CDH46023.1"/>
    </source>
</evidence>
<dbReference type="GO" id="GO:0016887">
    <property type="term" value="F:ATP hydrolysis activity"/>
    <property type="evidence" value="ECO:0007669"/>
    <property type="project" value="InterPro"/>
</dbReference>
<feature type="compositionally biased region" description="Polar residues" evidence="2">
    <location>
        <begin position="350"/>
        <end position="367"/>
    </location>
</feature>
<dbReference type="InterPro" id="IPR027417">
    <property type="entry name" value="P-loop_NTPase"/>
</dbReference>
<feature type="region of interest" description="Disordered" evidence="2">
    <location>
        <begin position="350"/>
        <end position="382"/>
    </location>
</feature>
<dbReference type="CDD" id="cd01131">
    <property type="entry name" value="PilT"/>
    <property type="match status" value="1"/>
</dbReference>
<dbReference type="Gene3D" id="3.40.50.300">
    <property type="entry name" value="P-loop containing nucleotide triphosphate hydrolases"/>
    <property type="match status" value="1"/>
</dbReference>
<organism evidence="4 5">
    <name type="scientific">Candidatus Contendobacter odensis Run_B_J11</name>
    <dbReference type="NCBI Taxonomy" id="1400861"/>
    <lineage>
        <taxon>Bacteria</taxon>
        <taxon>Pseudomonadati</taxon>
        <taxon>Pseudomonadota</taxon>
        <taxon>Gammaproteobacteria</taxon>
        <taxon>Candidatus Competibacteraceae</taxon>
        <taxon>Candidatus Contendibacter</taxon>
    </lineage>
</organism>
<name>A0A7U7J492_9GAMM</name>
<proteinExistence type="inferred from homology"/>
<dbReference type="GO" id="GO:0005524">
    <property type="term" value="F:ATP binding"/>
    <property type="evidence" value="ECO:0007669"/>
    <property type="project" value="InterPro"/>
</dbReference>
<dbReference type="AlphaFoldDB" id="A0A7U7J492"/>
<sequence length="382" mass="42538">MDITPYLKLMVDKNASDLFFHVGAPVNIKIGGVVRPIGNKVLGPGQVREIAYSVMKDDQIKEFEHEWELNFAIPLQGVGRFRSNVFKQRGEVSMVIRYIKGDIPQVEELGLPPLLRQVVMEKRGLIMLVGATGSGKSTTLAAMIDHRNSSSPGHIITVEDPIEFTHQHKKSVVAQREIGIDTHNYENALRSAMREAPDVILVGEVRARDVMKYVLTFAETGHLVLSTLHANNANGALERIVNFFPEDARPQLLMDLAMNLRAVISQRLIRALNGGLVPAVEVLLNTPYIADLIQKGKIDYVKDAMEQSTESGTQTFDQSLFKLYKEGKISRDEAIKNADSKNNVGLQIRLSESSEANSGRPSSSHSELTIHDEEKEDRGRMF</sequence>
<protein>
    <submittedName>
        <fullName evidence="4">Twitching motility protein</fullName>
    </submittedName>
</protein>
<dbReference type="Proteomes" id="UP000019184">
    <property type="component" value="Unassembled WGS sequence"/>
</dbReference>
<dbReference type="OrthoDB" id="9804785at2"/>
<reference evidence="4 5" key="1">
    <citation type="journal article" date="2014" name="ISME J.">
        <title>Candidatus Competibacter-lineage genomes retrieved from metagenomes reveal functional metabolic diversity.</title>
        <authorList>
            <person name="McIlroy S.J."/>
            <person name="Albertsen M."/>
            <person name="Andresen E.K."/>
            <person name="Saunders A.M."/>
            <person name="Kristiansen R."/>
            <person name="Stokholm-Bjerregaard M."/>
            <person name="Nielsen K.L."/>
            <person name="Nielsen P.H."/>
        </authorList>
    </citation>
    <scope>NUCLEOTIDE SEQUENCE [LARGE SCALE GENOMIC DNA]</scope>
    <source>
        <strain evidence="4 5">Run_B_J11</strain>
    </source>
</reference>
<gene>
    <name evidence="4" type="primary">pilU</name>
    <name evidence="4" type="ORF">BN874_320032</name>
</gene>
<accession>A0A7U7J492</accession>
<evidence type="ECO:0000259" key="3">
    <source>
        <dbReference type="Pfam" id="PF00437"/>
    </source>
</evidence>
<dbReference type="InterPro" id="IPR050921">
    <property type="entry name" value="T4SS_GSP_E_ATPase"/>
</dbReference>
<evidence type="ECO:0000313" key="5">
    <source>
        <dbReference type="Proteomes" id="UP000019184"/>
    </source>
</evidence>
<dbReference type="InterPro" id="IPR001482">
    <property type="entry name" value="T2SS/T4SS_dom"/>
</dbReference>
<dbReference type="NCBIfam" id="TIGR01420">
    <property type="entry name" value="pilT_fam"/>
    <property type="match status" value="1"/>
</dbReference>
<dbReference type="PANTHER" id="PTHR30486:SF12">
    <property type="entry name" value="TYPE IV PILUS ATPASE PILU"/>
    <property type="match status" value="1"/>
</dbReference>
<dbReference type="Pfam" id="PF00437">
    <property type="entry name" value="T2SSE"/>
    <property type="match status" value="1"/>
</dbReference>
<dbReference type="PANTHER" id="PTHR30486">
    <property type="entry name" value="TWITCHING MOTILITY PROTEIN PILT"/>
    <property type="match status" value="1"/>
</dbReference>
<feature type="compositionally biased region" description="Basic and acidic residues" evidence="2">
    <location>
        <begin position="368"/>
        <end position="382"/>
    </location>
</feature>
<comment type="caution">
    <text evidence="4">The sequence shown here is derived from an EMBL/GenBank/DDBJ whole genome shotgun (WGS) entry which is preliminary data.</text>
</comment>
<dbReference type="InterPro" id="IPR006321">
    <property type="entry name" value="PilT/PilU"/>
</dbReference>
<evidence type="ECO:0000256" key="1">
    <source>
        <dbReference type="ARBA" id="ARBA00006611"/>
    </source>
</evidence>